<keyword evidence="12" id="KW-1185">Reference proteome</keyword>
<keyword evidence="5" id="KW-0862">Zinc</keyword>
<organism evidence="11 12">
    <name type="scientific">Phrynosoma platyrhinos</name>
    <name type="common">Desert horned lizard</name>
    <dbReference type="NCBI Taxonomy" id="52577"/>
    <lineage>
        <taxon>Eukaryota</taxon>
        <taxon>Metazoa</taxon>
        <taxon>Chordata</taxon>
        <taxon>Craniata</taxon>
        <taxon>Vertebrata</taxon>
        <taxon>Euteleostomi</taxon>
        <taxon>Lepidosauria</taxon>
        <taxon>Squamata</taxon>
        <taxon>Bifurcata</taxon>
        <taxon>Unidentata</taxon>
        <taxon>Episquamata</taxon>
        <taxon>Toxicofera</taxon>
        <taxon>Iguania</taxon>
        <taxon>Phrynosomatidae</taxon>
        <taxon>Phrynosomatinae</taxon>
        <taxon>Phrynosoma</taxon>
    </lineage>
</organism>
<evidence type="ECO:0000256" key="1">
    <source>
        <dbReference type="ARBA" id="ARBA00004123"/>
    </source>
</evidence>
<proteinExistence type="predicted"/>
<evidence type="ECO:0000256" key="5">
    <source>
        <dbReference type="ARBA" id="ARBA00022833"/>
    </source>
</evidence>
<dbReference type="InterPro" id="IPR019786">
    <property type="entry name" value="Zinc_finger_PHD-type_CS"/>
</dbReference>
<dbReference type="PROSITE" id="PS50016">
    <property type="entry name" value="ZF_PHD_2"/>
    <property type="match status" value="1"/>
</dbReference>
<dbReference type="SUPFAM" id="SSF57903">
    <property type="entry name" value="FYVE/PHD zinc finger"/>
    <property type="match status" value="1"/>
</dbReference>
<keyword evidence="2" id="KW-0879">Wnt signaling pathway</keyword>
<feature type="domain" description="PHD-type" evidence="10">
    <location>
        <begin position="223"/>
        <end position="281"/>
    </location>
</feature>
<evidence type="ECO:0000256" key="8">
    <source>
        <dbReference type="PROSITE-ProRule" id="PRU00146"/>
    </source>
</evidence>
<keyword evidence="3" id="KW-0479">Metal-binding</keyword>
<gene>
    <name evidence="11" type="ORF">JD844_014020</name>
</gene>
<protein>
    <recommendedName>
        <fullName evidence="10">PHD-type domain-containing protein</fullName>
    </recommendedName>
</protein>
<evidence type="ECO:0000256" key="6">
    <source>
        <dbReference type="ARBA" id="ARBA00023242"/>
    </source>
</evidence>
<name>A0ABQ7SR39_PHRPL</name>
<dbReference type="Gene3D" id="3.30.40.10">
    <property type="entry name" value="Zinc/RING finger domain, C3HC4 (zinc finger)"/>
    <property type="match status" value="1"/>
</dbReference>
<evidence type="ECO:0000313" key="11">
    <source>
        <dbReference type="EMBL" id="KAH0619763.1"/>
    </source>
</evidence>
<accession>A0ABQ7SR39</accession>
<dbReference type="InterPro" id="IPR052475">
    <property type="entry name" value="Wnt_Signal_Transd_Protein"/>
</dbReference>
<dbReference type="InterPro" id="IPR019787">
    <property type="entry name" value="Znf_PHD-finger"/>
</dbReference>
<sequence length="302" mass="32813">MSSPYGATYPLRNQPHPFPQNPVGMVFNRPQAMNFGPHENPGFGNQPSYNTNVGQNIGFPGQHFRPNPGENFGHIPSQNTTQMSHHELLPLQFGPGGNNNNNNNPLHFNNSQMEANHSYGPPPNSYNQSKPLQQKQGANKPGATLQQQHHHPQGPEDIVSSGNTDVKTVNRNTPTTQDNIPPKNVENLNSNHANGTQAKPLLPQGVAEGGGKMPLHPSQHEPAYPCGICTHEVNDDQDAILCEASCQKWFHRICTGMTESAYGLLTAEASAVWGCDTCMADKDVQLMRTRETAGPPALNADA</sequence>
<dbReference type="PROSITE" id="PS01359">
    <property type="entry name" value="ZF_PHD_1"/>
    <property type="match status" value="1"/>
</dbReference>
<feature type="region of interest" description="Disordered" evidence="9">
    <location>
        <begin position="89"/>
        <end position="204"/>
    </location>
</feature>
<evidence type="ECO:0000256" key="9">
    <source>
        <dbReference type="SAM" id="MobiDB-lite"/>
    </source>
</evidence>
<dbReference type="Proteomes" id="UP000826234">
    <property type="component" value="Unassembled WGS sequence"/>
</dbReference>
<feature type="compositionally biased region" description="Polar residues" evidence="9">
    <location>
        <begin position="186"/>
        <end position="197"/>
    </location>
</feature>
<feature type="compositionally biased region" description="Polar residues" evidence="9">
    <location>
        <begin position="160"/>
        <end position="179"/>
    </location>
</feature>
<keyword evidence="4 8" id="KW-0863">Zinc-finger</keyword>
<reference evidence="11 12" key="1">
    <citation type="journal article" date="2022" name="Gigascience">
        <title>A chromosome-level genome assembly and annotation of the desert horned lizard, Phrynosoma platyrhinos, provides insight into chromosomal rearrangements among reptiles.</title>
        <authorList>
            <person name="Koochekian N."/>
            <person name="Ascanio A."/>
            <person name="Farleigh K."/>
            <person name="Card D.C."/>
            <person name="Schield D.R."/>
            <person name="Castoe T.A."/>
            <person name="Jezkova T."/>
        </authorList>
    </citation>
    <scope>NUCLEOTIDE SEQUENCE [LARGE SCALE GENOMIC DNA]</scope>
    <source>
        <strain evidence="11">NK-2021</strain>
    </source>
</reference>
<comment type="caution">
    <text evidence="11">The sequence shown here is derived from an EMBL/GenBank/DDBJ whole genome shotgun (WGS) entry which is preliminary data.</text>
</comment>
<dbReference type="PANTHER" id="PTHR23194">
    <property type="entry name" value="PYGOPUS"/>
    <property type="match status" value="1"/>
</dbReference>
<comment type="subcellular location">
    <subcellularLocation>
        <location evidence="1">Nucleus</location>
    </subcellularLocation>
</comment>
<dbReference type="PANTHER" id="PTHR23194:SF3">
    <property type="entry name" value="PYGOPUS HOMOLOG 1"/>
    <property type="match status" value="1"/>
</dbReference>
<dbReference type="InterPro" id="IPR011011">
    <property type="entry name" value="Znf_FYVE_PHD"/>
</dbReference>
<dbReference type="EMBL" id="JAIPUX010003439">
    <property type="protein sequence ID" value="KAH0619763.1"/>
    <property type="molecule type" value="Genomic_DNA"/>
</dbReference>
<evidence type="ECO:0000256" key="3">
    <source>
        <dbReference type="ARBA" id="ARBA00022723"/>
    </source>
</evidence>
<comment type="function">
    <text evidence="7">Involved in signal transduction through the Wnt pathway.</text>
</comment>
<dbReference type="CDD" id="cd15635">
    <property type="entry name" value="PHD_PYGO1"/>
    <property type="match status" value="1"/>
</dbReference>
<dbReference type="Pfam" id="PF00628">
    <property type="entry name" value="PHD"/>
    <property type="match status" value="1"/>
</dbReference>
<evidence type="ECO:0000256" key="2">
    <source>
        <dbReference type="ARBA" id="ARBA00022687"/>
    </source>
</evidence>
<feature type="compositionally biased region" description="Polar residues" evidence="9">
    <location>
        <begin position="125"/>
        <end position="137"/>
    </location>
</feature>
<dbReference type="InterPro" id="IPR013083">
    <property type="entry name" value="Znf_RING/FYVE/PHD"/>
</dbReference>
<feature type="compositionally biased region" description="Low complexity" evidence="9">
    <location>
        <begin position="89"/>
        <end position="110"/>
    </location>
</feature>
<evidence type="ECO:0000256" key="7">
    <source>
        <dbReference type="ARBA" id="ARBA00037400"/>
    </source>
</evidence>
<evidence type="ECO:0000256" key="4">
    <source>
        <dbReference type="ARBA" id="ARBA00022771"/>
    </source>
</evidence>
<keyword evidence="6" id="KW-0539">Nucleus</keyword>
<evidence type="ECO:0000259" key="10">
    <source>
        <dbReference type="PROSITE" id="PS50016"/>
    </source>
</evidence>
<evidence type="ECO:0000313" key="12">
    <source>
        <dbReference type="Proteomes" id="UP000826234"/>
    </source>
</evidence>